<evidence type="ECO:0000313" key="9">
    <source>
        <dbReference type="EMBL" id="CAB4891059.1"/>
    </source>
</evidence>
<evidence type="ECO:0000256" key="4">
    <source>
        <dbReference type="ARBA" id="ARBA00023136"/>
    </source>
</evidence>
<gene>
    <name evidence="8" type="ORF">UFOPK2766_00285</name>
    <name evidence="9" type="ORF">UFOPK3519_00269</name>
</gene>
<evidence type="ECO:0000256" key="3">
    <source>
        <dbReference type="ARBA" id="ARBA00022989"/>
    </source>
</evidence>
<evidence type="ECO:0000256" key="5">
    <source>
        <dbReference type="SAM" id="Phobius"/>
    </source>
</evidence>
<dbReference type="GO" id="GO:0000271">
    <property type="term" value="P:polysaccharide biosynthetic process"/>
    <property type="evidence" value="ECO:0007669"/>
    <property type="project" value="InterPro"/>
</dbReference>
<organism evidence="9">
    <name type="scientific">freshwater metagenome</name>
    <dbReference type="NCBI Taxonomy" id="449393"/>
    <lineage>
        <taxon>unclassified sequences</taxon>
        <taxon>metagenomes</taxon>
        <taxon>ecological metagenomes</taxon>
    </lineage>
</organism>
<dbReference type="Pfam" id="PF04138">
    <property type="entry name" value="GtrA_DPMS_TM"/>
    <property type="match status" value="1"/>
</dbReference>
<feature type="transmembrane region" description="Helical" evidence="5">
    <location>
        <begin position="7"/>
        <end position="25"/>
    </location>
</feature>
<dbReference type="PANTHER" id="PTHR10859">
    <property type="entry name" value="GLYCOSYL TRANSFERASE"/>
    <property type="match status" value="1"/>
</dbReference>
<dbReference type="InterPro" id="IPR001173">
    <property type="entry name" value="Glyco_trans_2-like"/>
</dbReference>
<dbReference type="GO" id="GO:0006487">
    <property type="term" value="P:protein N-linked glycosylation"/>
    <property type="evidence" value="ECO:0007669"/>
    <property type="project" value="TreeGrafter"/>
</dbReference>
<feature type="domain" description="Glycosyltransferase 2-like" evidence="6">
    <location>
        <begin position="149"/>
        <end position="302"/>
    </location>
</feature>
<dbReference type="Pfam" id="PF00535">
    <property type="entry name" value="Glycos_transf_2"/>
    <property type="match status" value="1"/>
</dbReference>
<sequence length="395" mass="43392">MDLLRRFALVGFIATAVDVLALLVLREQVGLAIWLADSLAVALATGISWVLHGLVSFPDDPSRRWYRRPAEYVRASAFSLLADVLVLSLLYELLHPEWWGALLVIKLPALTVAFLVRLVTYREAMFVTVRHDQRAPHPRAPSDGEVRLSVVVPAFKEADRIAASVQRIRSALASVDNDGGLQIVVVDDGSLDDTAAEAERGGADLVLKQVVNAGKGSAVRAGVLAATGRVVAFTDADLSYAPEQILQLLEGVEEGWDVVVGSRQHVDTQTVVKAGRLREVGGRIINVLTGLVLLGRYRDTQCGLKAMRADVGRLIFSHAKIDGFAFDVEVFALVERYRLTMHEVPVEVENSERSTVNVARDAFRLVRDLFRIRRWGRLGQYEADPNEFPPTATAA</sequence>
<feature type="transmembrane region" description="Helical" evidence="5">
    <location>
        <begin position="31"/>
        <end position="51"/>
    </location>
</feature>
<evidence type="ECO:0000259" key="7">
    <source>
        <dbReference type="Pfam" id="PF04138"/>
    </source>
</evidence>
<dbReference type="EMBL" id="CAEZYU010000007">
    <property type="protein sequence ID" value="CAB4730487.1"/>
    <property type="molecule type" value="Genomic_DNA"/>
</dbReference>
<evidence type="ECO:0000313" key="8">
    <source>
        <dbReference type="EMBL" id="CAB4730487.1"/>
    </source>
</evidence>
<dbReference type="InterPro" id="IPR007267">
    <property type="entry name" value="GtrA_DPMS_TM"/>
</dbReference>
<comment type="subcellular location">
    <subcellularLocation>
        <location evidence="1">Membrane</location>
        <topology evidence="1">Multi-pass membrane protein</topology>
    </subcellularLocation>
</comment>
<dbReference type="Gene3D" id="3.90.550.10">
    <property type="entry name" value="Spore Coat Polysaccharide Biosynthesis Protein SpsA, Chain A"/>
    <property type="match status" value="1"/>
</dbReference>
<keyword evidence="2 5" id="KW-0812">Transmembrane</keyword>
<proteinExistence type="predicted"/>
<evidence type="ECO:0000256" key="2">
    <source>
        <dbReference type="ARBA" id="ARBA00022692"/>
    </source>
</evidence>
<feature type="domain" description="GtrA/DPMS transmembrane" evidence="7">
    <location>
        <begin position="6"/>
        <end position="116"/>
    </location>
</feature>
<feature type="transmembrane region" description="Helical" evidence="5">
    <location>
        <begin position="98"/>
        <end position="120"/>
    </location>
</feature>
<protein>
    <submittedName>
        <fullName evidence="9">Unannotated protein</fullName>
    </submittedName>
</protein>
<name>A0A6J7FFA9_9ZZZZ</name>
<dbReference type="GO" id="GO:0016020">
    <property type="term" value="C:membrane"/>
    <property type="evidence" value="ECO:0007669"/>
    <property type="project" value="UniProtKB-SubCell"/>
</dbReference>
<dbReference type="PANTHER" id="PTHR10859:SF91">
    <property type="entry name" value="DOLICHYL-PHOSPHATE BETA-GLUCOSYLTRANSFERASE"/>
    <property type="match status" value="1"/>
</dbReference>
<reference evidence="9" key="1">
    <citation type="submission" date="2020-05" db="EMBL/GenBank/DDBJ databases">
        <authorList>
            <person name="Chiriac C."/>
            <person name="Salcher M."/>
            <person name="Ghai R."/>
            <person name="Kavagutti S V."/>
        </authorList>
    </citation>
    <scope>NUCLEOTIDE SEQUENCE</scope>
</reference>
<dbReference type="SUPFAM" id="SSF53448">
    <property type="entry name" value="Nucleotide-diphospho-sugar transferases"/>
    <property type="match status" value="1"/>
</dbReference>
<dbReference type="InterPro" id="IPR029044">
    <property type="entry name" value="Nucleotide-diphossugar_trans"/>
</dbReference>
<dbReference type="AlphaFoldDB" id="A0A6J7FFA9"/>
<feature type="transmembrane region" description="Helical" evidence="5">
    <location>
        <begin position="72"/>
        <end position="92"/>
    </location>
</feature>
<evidence type="ECO:0000259" key="6">
    <source>
        <dbReference type="Pfam" id="PF00535"/>
    </source>
</evidence>
<dbReference type="EMBL" id="CAFBMG010000011">
    <property type="protein sequence ID" value="CAB4891059.1"/>
    <property type="molecule type" value="Genomic_DNA"/>
</dbReference>
<evidence type="ECO:0000256" key="1">
    <source>
        <dbReference type="ARBA" id="ARBA00004141"/>
    </source>
</evidence>
<accession>A0A6J7FFA9</accession>
<keyword evidence="3 5" id="KW-1133">Transmembrane helix</keyword>
<keyword evidence="4 5" id="KW-0472">Membrane</keyword>